<dbReference type="NCBIfam" id="NF045594">
    <property type="entry name" value="flavodox_BilS"/>
    <property type="match status" value="1"/>
</dbReference>
<dbReference type="STRING" id="745368.SAMN02745178_02355"/>
<keyword evidence="3" id="KW-1185">Reference proteome</keyword>
<evidence type="ECO:0000259" key="1">
    <source>
        <dbReference type="Pfam" id="PF12641"/>
    </source>
</evidence>
<dbReference type="GO" id="GO:0016651">
    <property type="term" value="F:oxidoreductase activity, acting on NAD(P)H"/>
    <property type="evidence" value="ECO:0007669"/>
    <property type="project" value="UniProtKB-ARBA"/>
</dbReference>
<sequence length="168" mass="18794">MKYAIVFSSQTGNTKQLAEVVSSVLPQADLCFFGSPSQEALQAERLFIGFWTDKGRCNQEITDFLKTLKGKEVFLFGTAGFGGSQEYFDKILSSVQKRLGASNTVIGTYMCQGKMPQSVRERYVKMKNSPLPIPNVDKMIENFDTAVSHPDETDLQKLKYAVAQCIKR</sequence>
<dbReference type="GeneID" id="93338796"/>
<evidence type="ECO:0000313" key="3">
    <source>
        <dbReference type="Proteomes" id="UP000190286"/>
    </source>
</evidence>
<dbReference type="Proteomes" id="UP000190286">
    <property type="component" value="Unassembled WGS sequence"/>
</dbReference>
<dbReference type="GO" id="GO:0009055">
    <property type="term" value="F:electron transfer activity"/>
    <property type="evidence" value="ECO:0007669"/>
    <property type="project" value="InterPro"/>
</dbReference>
<dbReference type="Gene3D" id="3.40.50.360">
    <property type="match status" value="1"/>
</dbReference>
<dbReference type="Pfam" id="PF12641">
    <property type="entry name" value="Flavodoxin_3"/>
    <property type="match status" value="1"/>
</dbReference>
<feature type="domain" description="Flavodoxin-like" evidence="1">
    <location>
        <begin position="5"/>
        <end position="162"/>
    </location>
</feature>
<dbReference type="InterPro" id="IPR054633">
    <property type="entry name" value="BilS"/>
</dbReference>
<proteinExistence type="predicted"/>
<evidence type="ECO:0000313" key="2">
    <source>
        <dbReference type="EMBL" id="SKA93312.1"/>
    </source>
</evidence>
<dbReference type="GO" id="GO:0010181">
    <property type="term" value="F:FMN binding"/>
    <property type="evidence" value="ECO:0007669"/>
    <property type="project" value="InterPro"/>
</dbReference>
<dbReference type="InterPro" id="IPR008254">
    <property type="entry name" value="Flavodoxin/NO_synth"/>
</dbReference>
<organism evidence="2 3">
    <name type="scientific">Gemmiger formicilis</name>
    <dbReference type="NCBI Taxonomy" id="745368"/>
    <lineage>
        <taxon>Bacteria</taxon>
        <taxon>Bacillati</taxon>
        <taxon>Bacillota</taxon>
        <taxon>Clostridia</taxon>
        <taxon>Eubacteriales</taxon>
        <taxon>Gemmiger</taxon>
    </lineage>
</organism>
<accession>A0A1T4XUR3</accession>
<dbReference type="AlphaFoldDB" id="A0A1T4XUR3"/>
<dbReference type="SUPFAM" id="SSF52218">
    <property type="entry name" value="Flavoproteins"/>
    <property type="match status" value="1"/>
</dbReference>
<name>A0A1T4XUR3_9FIRM</name>
<dbReference type="RefSeq" id="WP_078785215.1">
    <property type="nucleotide sequence ID" value="NZ_FUYF01000018.1"/>
</dbReference>
<dbReference type="OrthoDB" id="307208at2"/>
<reference evidence="2 3" key="1">
    <citation type="submission" date="2017-02" db="EMBL/GenBank/DDBJ databases">
        <authorList>
            <person name="Peterson S.W."/>
        </authorList>
    </citation>
    <scope>NUCLEOTIDE SEQUENCE [LARGE SCALE GENOMIC DNA]</scope>
    <source>
        <strain evidence="2 3">ATCC 27749</strain>
    </source>
</reference>
<dbReference type="InterPro" id="IPR001226">
    <property type="entry name" value="Flavodoxin_CS"/>
</dbReference>
<dbReference type="InterPro" id="IPR029039">
    <property type="entry name" value="Flavoprotein-like_sf"/>
</dbReference>
<dbReference type="EMBL" id="FUYF01000018">
    <property type="protein sequence ID" value="SKA93312.1"/>
    <property type="molecule type" value="Genomic_DNA"/>
</dbReference>
<protein>
    <submittedName>
        <fullName evidence="2">Flavodoxin domain-containing protein</fullName>
    </submittedName>
</protein>
<dbReference type="PROSITE" id="PS00201">
    <property type="entry name" value="FLAVODOXIN"/>
    <property type="match status" value="1"/>
</dbReference>
<gene>
    <name evidence="2" type="ORF">SAMN02745178_02355</name>
</gene>